<protein>
    <submittedName>
        <fullName evidence="2">Metallophosphoesterase</fullName>
    </submittedName>
</protein>
<dbReference type="SUPFAM" id="SSF56300">
    <property type="entry name" value="Metallo-dependent phosphatases"/>
    <property type="match status" value="1"/>
</dbReference>
<feature type="domain" description="Calcineurin-like phosphoesterase" evidence="1">
    <location>
        <begin position="1"/>
        <end position="62"/>
    </location>
</feature>
<dbReference type="PANTHER" id="PTHR30337">
    <property type="entry name" value="COMPONENT OF ATP-DEPENDENT DSDNA EXONUCLEASE"/>
    <property type="match status" value="1"/>
</dbReference>
<comment type="caution">
    <text evidence="2">The sequence shown here is derived from an EMBL/GenBank/DDBJ whole genome shotgun (WGS) entry which is preliminary data.</text>
</comment>
<proteinExistence type="predicted"/>
<sequence>MKIAHVADIHWGLGYSGPTATARFDDICRTMDWVADRMIAEGCDIVIVAGDMFRKADIALEKASKEIRACTAWLRKLTTAGIEIFIISGTPSHDPI</sequence>
<dbReference type="Pfam" id="PF00149">
    <property type="entry name" value="Metallophos"/>
    <property type="match status" value="1"/>
</dbReference>
<dbReference type="InterPro" id="IPR004843">
    <property type="entry name" value="Calcineurin-like_PHP"/>
</dbReference>
<evidence type="ECO:0000259" key="1">
    <source>
        <dbReference type="Pfam" id="PF00149"/>
    </source>
</evidence>
<gene>
    <name evidence="2" type="ORF">LMF89_25635</name>
</gene>
<evidence type="ECO:0000313" key="3">
    <source>
        <dbReference type="Proteomes" id="UP001165492"/>
    </source>
</evidence>
<dbReference type="EMBL" id="JAJHJB010000111">
    <property type="protein sequence ID" value="MCC5468720.1"/>
    <property type="molecule type" value="Genomic_DNA"/>
</dbReference>
<keyword evidence="3" id="KW-1185">Reference proteome</keyword>
<reference evidence="2" key="1">
    <citation type="submission" date="2021-11" db="EMBL/GenBank/DDBJ databases">
        <title>Description of a new species Pelosinus isolated from the bottom sediments of Lake Baikal.</title>
        <authorList>
            <person name="Zakharyuk A."/>
        </authorList>
    </citation>
    <scope>NUCLEOTIDE SEQUENCE</scope>
    <source>
        <strain evidence="2">Bkl1</strain>
    </source>
</reference>
<evidence type="ECO:0000313" key="2">
    <source>
        <dbReference type="EMBL" id="MCC5468720.1"/>
    </source>
</evidence>
<dbReference type="RefSeq" id="WP_229537578.1">
    <property type="nucleotide sequence ID" value="NZ_JAJHJB010000111.1"/>
</dbReference>
<dbReference type="InterPro" id="IPR050535">
    <property type="entry name" value="DNA_Repair-Maintenance_Comp"/>
</dbReference>
<dbReference type="Gene3D" id="3.60.21.10">
    <property type="match status" value="1"/>
</dbReference>
<name>A0ABS8HZZ1_9FIRM</name>
<accession>A0ABS8HZZ1</accession>
<dbReference type="PANTHER" id="PTHR30337:SF0">
    <property type="entry name" value="NUCLEASE SBCCD SUBUNIT D"/>
    <property type="match status" value="1"/>
</dbReference>
<dbReference type="InterPro" id="IPR029052">
    <property type="entry name" value="Metallo-depent_PP-like"/>
</dbReference>
<dbReference type="Proteomes" id="UP001165492">
    <property type="component" value="Unassembled WGS sequence"/>
</dbReference>
<feature type="non-terminal residue" evidence="2">
    <location>
        <position position="96"/>
    </location>
</feature>
<organism evidence="2 3">
    <name type="scientific">Pelosinus baikalensis</name>
    <dbReference type="NCBI Taxonomy" id="2892015"/>
    <lineage>
        <taxon>Bacteria</taxon>
        <taxon>Bacillati</taxon>
        <taxon>Bacillota</taxon>
        <taxon>Negativicutes</taxon>
        <taxon>Selenomonadales</taxon>
        <taxon>Sporomusaceae</taxon>
        <taxon>Pelosinus</taxon>
    </lineage>
</organism>